<keyword evidence="1" id="KW-0812">Transmembrane</keyword>
<comment type="caution">
    <text evidence="2">The sequence shown here is derived from an EMBL/GenBank/DDBJ whole genome shotgun (WGS) entry which is preliminary data.</text>
</comment>
<name>A0ABW2CTP2_9ACTN</name>
<evidence type="ECO:0000256" key="1">
    <source>
        <dbReference type="SAM" id="Phobius"/>
    </source>
</evidence>
<feature type="transmembrane region" description="Helical" evidence="1">
    <location>
        <begin position="53"/>
        <end position="71"/>
    </location>
</feature>
<dbReference type="RefSeq" id="WP_160826850.1">
    <property type="nucleotide sequence ID" value="NZ_JBHSXE010000001.1"/>
</dbReference>
<sequence>MSGKVNTVGAVGVTAHMAEGSGGDRPEAAHAVTGPGVIARVPPERGRTGRAAGFGYLVVCALGLGVGGALVDYSLTAHAMHACPGGFSASDGFTLNVHLMTRVMLMPAIAVVGAALSLSLGRRALGSPRGRLPFARAAVAAAMIALAAAGPVALTLYDRAHAGSAACVGLEGP</sequence>
<feature type="transmembrane region" description="Helical" evidence="1">
    <location>
        <begin position="103"/>
        <end position="121"/>
    </location>
</feature>
<evidence type="ECO:0008006" key="4">
    <source>
        <dbReference type="Google" id="ProtNLM"/>
    </source>
</evidence>
<evidence type="ECO:0000313" key="2">
    <source>
        <dbReference type="EMBL" id="MFC6884862.1"/>
    </source>
</evidence>
<organism evidence="2 3">
    <name type="scientific">Actinomadura yumaensis</name>
    <dbReference type="NCBI Taxonomy" id="111807"/>
    <lineage>
        <taxon>Bacteria</taxon>
        <taxon>Bacillati</taxon>
        <taxon>Actinomycetota</taxon>
        <taxon>Actinomycetes</taxon>
        <taxon>Streptosporangiales</taxon>
        <taxon>Thermomonosporaceae</taxon>
        <taxon>Actinomadura</taxon>
    </lineage>
</organism>
<proteinExistence type="predicted"/>
<dbReference type="EMBL" id="JBHSXS010000031">
    <property type="protein sequence ID" value="MFC6884862.1"/>
    <property type="molecule type" value="Genomic_DNA"/>
</dbReference>
<feature type="transmembrane region" description="Helical" evidence="1">
    <location>
        <begin position="133"/>
        <end position="154"/>
    </location>
</feature>
<accession>A0ABW2CTP2</accession>
<evidence type="ECO:0000313" key="3">
    <source>
        <dbReference type="Proteomes" id="UP001596380"/>
    </source>
</evidence>
<dbReference type="Proteomes" id="UP001596380">
    <property type="component" value="Unassembled WGS sequence"/>
</dbReference>
<reference evidence="3" key="1">
    <citation type="journal article" date="2019" name="Int. J. Syst. Evol. Microbiol.">
        <title>The Global Catalogue of Microorganisms (GCM) 10K type strain sequencing project: providing services to taxonomists for standard genome sequencing and annotation.</title>
        <authorList>
            <consortium name="The Broad Institute Genomics Platform"/>
            <consortium name="The Broad Institute Genome Sequencing Center for Infectious Disease"/>
            <person name="Wu L."/>
            <person name="Ma J."/>
        </authorList>
    </citation>
    <scope>NUCLEOTIDE SEQUENCE [LARGE SCALE GENOMIC DNA]</scope>
    <source>
        <strain evidence="3">JCM 3369</strain>
    </source>
</reference>
<keyword evidence="1" id="KW-0472">Membrane</keyword>
<gene>
    <name evidence="2" type="ORF">ACFQKB_34240</name>
</gene>
<keyword evidence="1" id="KW-1133">Transmembrane helix</keyword>
<keyword evidence="3" id="KW-1185">Reference proteome</keyword>
<protein>
    <recommendedName>
        <fullName evidence="4">DUF998 domain-containing protein</fullName>
    </recommendedName>
</protein>